<comment type="caution">
    <text evidence="11">The sequence shown here is derived from an EMBL/GenBank/DDBJ whole genome shotgun (WGS) entry which is preliminary data.</text>
</comment>
<comment type="subcellular location">
    <subcellularLocation>
        <location evidence="1 10">Cytoplasm</location>
    </subcellularLocation>
</comment>
<evidence type="ECO:0000256" key="3">
    <source>
        <dbReference type="ARBA" id="ARBA00005286"/>
    </source>
</evidence>
<keyword evidence="5 10" id="KW-0963">Cytoplasm</keyword>
<protein>
    <recommendedName>
        <fullName evidence="4 10">Inositol oxygenase</fullName>
        <ecNumber evidence="4 10">1.13.99.1</ecNumber>
    </recommendedName>
    <alternativeName>
        <fullName evidence="10">Myo-inositol oxygenase</fullName>
    </alternativeName>
</protein>
<reference evidence="11 12" key="1">
    <citation type="submission" date="2024-03" db="EMBL/GenBank/DDBJ databases">
        <authorList>
            <person name="Martinez-Hernandez J."/>
        </authorList>
    </citation>
    <scope>NUCLEOTIDE SEQUENCE [LARGE SCALE GENOMIC DNA]</scope>
</reference>
<keyword evidence="7 10" id="KW-0479">Metal-binding</keyword>
<keyword evidence="8 10" id="KW-0560">Oxidoreductase</keyword>
<dbReference type="PANTHER" id="PTHR12588">
    <property type="entry name" value="MYOINOSITOL OXYGENASE"/>
    <property type="match status" value="1"/>
</dbReference>
<comment type="pathway">
    <text evidence="2 10">Polyol metabolism; myo-inositol degradation into D-glucuronate; D-glucuronate from myo-inositol: step 1/1.</text>
</comment>
<comment type="cofactor">
    <cofactor evidence="10">
        <name>Fe cation</name>
        <dbReference type="ChEBI" id="CHEBI:24875"/>
    </cofactor>
    <text evidence="10">Binds 2 iron ions per subunit.</text>
</comment>
<keyword evidence="9 10" id="KW-0408">Iron</keyword>
<dbReference type="GO" id="GO:0005737">
    <property type="term" value="C:cytoplasm"/>
    <property type="evidence" value="ECO:0007669"/>
    <property type="project" value="UniProtKB-SubCell"/>
</dbReference>
<organism evidence="11 12">
    <name type="scientific">Lupinus luteus</name>
    <name type="common">European yellow lupine</name>
    <dbReference type="NCBI Taxonomy" id="3873"/>
    <lineage>
        <taxon>Eukaryota</taxon>
        <taxon>Viridiplantae</taxon>
        <taxon>Streptophyta</taxon>
        <taxon>Embryophyta</taxon>
        <taxon>Tracheophyta</taxon>
        <taxon>Spermatophyta</taxon>
        <taxon>Magnoliopsida</taxon>
        <taxon>eudicotyledons</taxon>
        <taxon>Gunneridae</taxon>
        <taxon>Pentapetalae</taxon>
        <taxon>rosids</taxon>
        <taxon>fabids</taxon>
        <taxon>Fabales</taxon>
        <taxon>Fabaceae</taxon>
        <taxon>Papilionoideae</taxon>
        <taxon>50 kb inversion clade</taxon>
        <taxon>genistoids sensu lato</taxon>
        <taxon>core genistoids</taxon>
        <taxon>Genisteae</taxon>
        <taxon>Lupinus</taxon>
    </lineage>
</organism>
<keyword evidence="6" id="KW-0060">Ascorbate biosynthesis</keyword>
<dbReference type="EMBL" id="CAXHTB010000024">
    <property type="protein sequence ID" value="CAL0332763.1"/>
    <property type="molecule type" value="Genomic_DNA"/>
</dbReference>
<dbReference type="AlphaFoldDB" id="A0AAV1YFY6"/>
<dbReference type="InterPro" id="IPR007828">
    <property type="entry name" value="Inositol_oxygenase"/>
</dbReference>
<dbReference type="Pfam" id="PF05153">
    <property type="entry name" value="MIOX"/>
    <property type="match status" value="1"/>
</dbReference>
<sequence length="142" mass="16869">MTILIEQPRLEIQSEERKVHAEETNELVLDGEFPLPQKLSQDGFHAPDINSFGKAFRVYDAESERQKKKTFEELYKKQHINQTYEFVKRMREEYAKFDKTEMDIWECCELLNEVDEMNLKFSICCNQLKLLGKIILMKIGCI</sequence>
<accession>A0AAV1YFY6</accession>
<dbReference type="GO" id="GO:0005506">
    <property type="term" value="F:iron ion binding"/>
    <property type="evidence" value="ECO:0007669"/>
    <property type="project" value="InterPro"/>
</dbReference>
<dbReference type="SUPFAM" id="SSF109604">
    <property type="entry name" value="HD-domain/PDEase-like"/>
    <property type="match status" value="1"/>
</dbReference>
<name>A0AAV1YFY6_LUPLU</name>
<proteinExistence type="inferred from homology"/>
<evidence type="ECO:0000256" key="5">
    <source>
        <dbReference type="ARBA" id="ARBA00022490"/>
    </source>
</evidence>
<dbReference type="EC" id="1.13.99.1" evidence="4 10"/>
<keyword evidence="12" id="KW-1185">Reference proteome</keyword>
<evidence type="ECO:0000256" key="4">
    <source>
        <dbReference type="ARBA" id="ARBA00011919"/>
    </source>
</evidence>
<comment type="similarity">
    <text evidence="3 10">Belongs to the myo-inositol oxygenase family.</text>
</comment>
<evidence type="ECO:0000256" key="9">
    <source>
        <dbReference type="ARBA" id="ARBA00023004"/>
    </source>
</evidence>
<dbReference type="GO" id="GO:0050113">
    <property type="term" value="F:inositol oxygenase activity"/>
    <property type="evidence" value="ECO:0007669"/>
    <property type="project" value="UniProtKB-UniRule"/>
</dbReference>
<evidence type="ECO:0000256" key="10">
    <source>
        <dbReference type="RuleBase" id="RU367039"/>
    </source>
</evidence>
<dbReference type="GO" id="GO:0019310">
    <property type="term" value="P:inositol catabolic process"/>
    <property type="evidence" value="ECO:0007669"/>
    <property type="project" value="UniProtKB-UniRule"/>
</dbReference>
<evidence type="ECO:0000256" key="7">
    <source>
        <dbReference type="ARBA" id="ARBA00022723"/>
    </source>
</evidence>
<dbReference type="GO" id="GO:0019853">
    <property type="term" value="P:L-ascorbic acid biosynthetic process"/>
    <property type="evidence" value="ECO:0007669"/>
    <property type="project" value="UniProtKB-KW"/>
</dbReference>
<dbReference type="Proteomes" id="UP001497480">
    <property type="component" value="Unassembled WGS sequence"/>
</dbReference>
<evidence type="ECO:0000256" key="1">
    <source>
        <dbReference type="ARBA" id="ARBA00004496"/>
    </source>
</evidence>
<evidence type="ECO:0000313" key="12">
    <source>
        <dbReference type="Proteomes" id="UP001497480"/>
    </source>
</evidence>
<evidence type="ECO:0000256" key="8">
    <source>
        <dbReference type="ARBA" id="ARBA00023002"/>
    </source>
</evidence>
<dbReference type="PANTHER" id="PTHR12588:SF14">
    <property type="entry name" value="INOSITOL OXYGENASE 2"/>
    <property type="match status" value="1"/>
</dbReference>
<comment type="catalytic activity">
    <reaction evidence="10">
        <text>myo-inositol + O2 = D-glucuronate + H2O + H(+)</text>
        <dbReference type="Rhea" id="RHEA:23696"/>
        <dbReference type="ChEBI" id="CHEBI:15377"/>
        <dbReference type="ChEBI" id="CHEBI:15378"/>
        <dbReference type="ChEBI" id="CHEBI:15379"/>
        <dbReference type="ChEBI" id="CHEBI:17268"/>
        <dbReference type="ChEBI" id="CHEBI:58720"/>
        <dbReference type="EC" id="1.13.99.1"/>
    </reaction>
</comment>
<evidence type="ECO:0000256" key="2">
    <source>
        <dbReference type="ARBA" id="ARBA00005167"/>
    </source>
</evidence>
<evidence type="ECO:0000313" key="11">
    <source>
        <dbReference type="EMBL" id="CAL0332763.1"/>
    </source>
</evidence>
<evidence type="ECO:0000256" key="6">
    <source>
        <dbReference type="ARBA" id="ARBA00022644"/>
    </source>
</evidence>
<gene>
    <name evidence="11" type="ORF">LLUT_LOCUS33823</name>
</gene>